<dbReference type="RefSeq" id="WP_126619696.1">
    <property type="nucleotide sequence ID" value="NZ_CP034563.1"/>
</dbReference>
<comment type="subcellular location">
    <subcellularLocation>
        <location evidence="3">Periplasm</location>
    </subcellularLocation>
</comment>
<gene>
    <name evidence="14" type="primary">bla</name>
    <name evidence="14" type="ORF">EI427_23610</name>
</gene>
<evidence type="ECO:0000256" key="11">
    <source>
        <dbReference type="ARBA" id="ARBA00022833"/>
    </source>
</evidence>
<evidence type="ECO:0000256" key="2">
    <source>
        <dbReference type="ARBA" id="ARBA00001947"/>
    </source>
</evidence>
<evidence type="ECO:0000256" key="5">
    <source>
        <dbReference type="ARBA" id="ARBA00011245"/>
    </source>
</evidence>
<comment type="similarity">
    <text evidence="4">Belongs to the metallo-beta-lactamase superfamily. Class-B beta-lactamase family.</text>
</comment>
<dbReference type="PANTHER" id="PTHR42951">
    <property type="entry name" value="METALLO-BETA-LACTAMASE DOMAIN-CONTAINING"/>
    <property type="match status" value="1"/>
</dbReference>
<dbReference type="EC" id="3.5.2.6" evidence="6"/>
<dbReference type="NCBIfam" id="NF012229">
    <property type="entry name" value="bla_class_B_core"/>
    <property type="match status" value="1"/>
</dbReference>
<dbReference type="GO" id="GO:0042597">
    <property type="term" value="C:periplasmic space"/>
    <property type="evidence" value="ECO:0007669"/>
    <property type="project" value="UniProtKB-SubCell"/>
</dbReference>
<feature type="domain" description="Metallo-beta-lactamase" evidence="13">
    <location>
        <begin position="63"/>
        <end position="232"/>
    </location>
</feature>
<keyword evidence="7" id="KW-0479">Metal-binding</keyword>
<dbReference type="InterPro" id="IPR036866">
    <property type="entry name" value="RibonucZ/Hydroxyglut_hydro"/>
</dbReference>
<evidence type="ECO:0000256" key="6">
    <source>
        <dbReference type="ARBA" id="ARBA00012865"/>
    </source>
</evidence>
<sequence>MTFKNIVFSFISLIVTFSCCKTKEDKSVQHTLYTTDILKVTPLTEHTLVHVSYLHTQDFGDVACNGMIVIDDGEAIIIDSPTDSASTVTLINYVQDSLKAQIKGVIPTHFHVDCLGGLPEFHKRNIPSYATFKTINLAKEKGFPIPQNGFKDTKTFTLDDHEVIASYFGKGHTEDNIVVYQPTDKVLFGGCLVKKMNAGKGNLADADTNFWSSTVQKVSDNYNEVEIVIPGHGPTGNSSLFTYTIQLFDQK</sequence>
<evidence type="ECO:0000256" key="7">
    <source>
        <dbReference type="ARBA" id="ARBA00022723"/>
    </source>
</evidence>
<dbReference type="GO" id="GO:0017001">
    <property type="term" value="P:antibiotic catabolic process"/>
    <property type="evidence" value="ECO:0007669"/>
    <property type="project" value="InterPro"/>
</dbReference>
<evidence type="ECO:0000256" key="9">
    <source>
        <dbReference type="ARBA" id="ARBA00022764"/>
    </source>
</evidence>
<dbReference type="Gene3D" id="3.60.15.10">
    <property type="entry name" value="Ribonuclease Z/Hydroxyacylglutathione hydrolase-like"/>
    <property type="match status" value="1"/>
</dbReference>
<evidence type="ECO:0000256" key="10">
    <source>
        <dbReference type="ARBA" id="ARBA00022801"/>
    </source>
</evidence>
<protein>
    <recommendedName>
        <fullName evidence="6">beta-lactamase</fullName>
        <ecNumber evidence="6">3.5.2.6</ecNumber>
    </recommendedName>
</protein>
<evidence type="ECO:0000256" key="8">
    <source>
        <dbReference type="ARBA" id="ARBA00022729"/>
    </source>
</evidence>
<name>A0A3Q9FS85_9BACT</name>
<comment type="cofactor">
    <cofactor evidence="2">
        <name>Zn(2+)</name>
        <dbReference type="ChEBI" id="CHEBI:29105"/>
    </cofactor>
</comment>
<dbReference type="KEGG" id="fll:EI427_23610"/>
<comment type="subunit">
    <text evidence="5">Monomer.</text>
</comment>
<dbReference type="GO" id="GO:0008270">
    <property type="term" value="F:zinc ion binding"/>
    <property type="evidence" value="ECO:0007669"/>
    <property type="project" value="InterPro"/>
</dbReference>
<accession>A0A3Q9FS85</accession>
<proteinExistence type="inferred from homology"/>
<keyword evidence="9" id="KW-0574">Periplasm</keyword>
<dbReference type="AlphaFoldDB" id="A0A3Q9FS85"/>
<dbReference type="InterPro" id="IPR001018">
    <property type="entry name" value="Beta-lactamase_class-B_CS"/>
</dbReference>
<dbReference type="InterPro" id="IPR050855">
    <property type="entry name" value="NDM-1-like"/>
</dbReference>
<keyword evidence="12" id="KW-0046">Antibiotic resistance</keyword>
<reference evidence="14 15" key="1">
    <citation type="submission" date="2018-12" db="EMBL/GenBank/DDBJ databases">
        <title>Flammeovirga pectinis sp. nov., isolated from the gut of the Korean scallop, Patinopecten yessoensis.</title>
        <authorList>
            <person name="Bae J.-W."/>
            <person name="Jeong Y.-S."/>
            <person name="Kang W."/>
        </authorList>
    </citation>
    <scope>NUCLEOTIDE SEQUENCE [LARGE SCALE GENOMIC DNA]</scope>
    <source>
        <strain evidence="14 15">L12M1</strain>
    </source>
</reference>
<evidence type="ECO:0000259" key="13">
    <source>
        <dbReference type="SMART" id="SM00849"/>
    </source>
</evidence>
<evidence type="ECO:0000256" key="12">
    <source>
        <dbReference type="ARBA" id="ARBA00023251"/>
    </source>
</evidence>
<comment type="catalytic activity">
    <reaction evidence="1">
        <text>a beta-lactam + H2O = a substituted beta-amino acid</text>
        <dbReference type="Rhea" id="RHEA:20401"/>
        <dbReference type="ChEBI" id="CHEBI:15377"/>
        <dbReference type="ChEBI" id="CHEBI:35627"/>
        <dbReference type="ChEBI" id="CHEBI:140347"/>
        <dbReference type="EC" id="3.5.2.6"/>
    </reaction>
</comment>
<dbReference type="PROSITE" id="PS51257">
    <property type="entry name" value="PROKAR_LIPOPROTEIN"/>
    <property type="match status" value="1"/>
</dbReference>
<keyword evidence="8" id="KW-0732">Signal</keyword>
<dbReference type="Proteomes" id="UP000267268">
    <property type="component" value="Chromosome 2"/>
</dbReference>
<dbReference type="InterPro" id="IPR058199">
    <property type="entry name" value="BlaB//VIM/IMP-1"/>
</dbReference>
<organism evidence="14 15">
    <name type="scientific">Flammeovirga pectinis</name>
    <dbReference type="NCBI Taxonomy" id="2494373"/>
    <lineage>
        <taxon>Bacteria</taxon>
        <taxon>Pseudomonadati</taxon>
        <taxon>Bacteroidota</taxon>
        <taxon>Cytophagia</taxon>
        <taxon>Cytophagales</taxon>
        <taxon>Flammeovirgaceae</taxon>
        <taxon>Flammeovirga</taxon>
    </lineage>
</organism>
<dbReference type="OrthoDB" id="9769598at2"/>
<evidence type="ECO:0000313" key="15">
    <source>
        <dbReference type="Proteomes" id="UP000267268"/>
    </source>
</evidence>
<dbReference type="EMBL" id="CP034563">
    <property type="protein sequence ID" value="AZQ65204.1"/>
    <property type="molecule type" value="Genomic_DNA"/>
</dbReference>
<dbReference type="NCBIfam" id="NF033088">
    <property type="entry name" value="bla_subclass_B1"/>
    <property type="match status" value="1"/>
</dbReference>
<dbReference type="CDD" id="cd16302">
    <property type="entry name" value="CcrA-like_MBL-B1"/>
    <property type="match status" value="1"/>
</dbReference>
<dbReference type="PANTHER" id="PTHR42951:SF4">
    <property type="entry name" value="ACYL-COENZYME A THIOESTERASE MBLAC2"/>
    <property type="match status" value="1"/>
</dbReference>
<dbReference type="GO" id="GO:0046677">
    <property type="term" value="P:response to antibiotic"/>
    <property type="evidence" value="ECO:0007669"/>
    <property type="project" value="UniProtKB-KW"/>
</dbReference>
<dbReference type="InterPro" id="IPR001279">
    <property type="entry name" value="Metallo-B-lactamas"/>
</dbReference>
<keyword evidence="15" id="KW-1185">Reference proteome</keyword>
<evidence type="ECO:0000313" key="14">
    <source>
        <dbReference type="EMBL" id="AZQ65204.1"/>
    </source>
</evidence>
<dbReference type="PROSITE" id="PS00744">
    <property type="entry name" value="BETA_LACTAMASE_B_2"/>
    <property type="match status" value="1"/>
</dbReference>
<dbReference type="SMART" id="SM00849">
    <property type="entry name" value="Lactamase_B"/>
    <property type="match status" value="1"/>
</dbReference>
<evidence type="ECO:0000256" key="4">
    <source>
        <dbReference type="ARBA" id="ARBA00005250"/>
    </source>
</evidence>
<keyword evidence="11" id="KW-0862">Zinc</keyword>
<evidence type="ECO:0000256" key="1">
    <source>
        <dbReference type="ARBA" id="ARBA00001526"/>
    </source>
</evidence>
<evidence type="ECO:0000256" key="3">
    <source>
        <dbReference type="ARBA" id="ARBA00004418"/>
    </source>
</evidence>
<dbReference type="SUPFAM" id="SSF56281">
    <property type="entry name" value="Metallo-hydrolase/oxidoreductase"/>
    <property type="match status" value="1"/>
</dbReference>
<keyword evidence="10" id="KW-0378">Hydrolase</keyword>
<dbReference type="Pfam" id="PF00753">
    <property type="entry name" value="Lactamase_B"/>
    <property type="match status" value="1"/>
</dbReference>
<dbReference type="GO" id="GO:0008800">
    <property type="term" value="F:beta-lactamase activity"/>
    <property type="evidence" value="ECO:0007669"/>
    <property type="project" value="UniProtKB-EC"/>
</dbReference>